<dbReference type="InterPro" id="IPR005545">
    <property type="entry name" value="YCII"/>
</dbReference>
<evidence type="ECO:0000259" key="2">
    <source>
        <dbReference type="Pfam" id="PF03795"/>
    </source>
</evidence>
<dbReference type="InterPro" id="IPR011008">
    <property type="entry name" value="Dimeric_a/b-barrel"/>
</dbReference>
<dbReference type="OrthoDB" id="2293521at2"/>
<sequence length="91" mass="9582">MPHIVICRDKPGALELRLATREAHLAYIADTGAAAFGGPMLGEDGKPCGSVLMLTTDDRAEAEAWAAADPYAQAGLFETVEIKGFVHVVGK</sequence>
<dbReference type="Gene3D" id="3.30.70.1060">
    <property type="entry name" value="Dimeric alpha+beta barrel"/>
    <property type="match status" value="1"/>
</dbReference>
<gene>
    <name evidence="3" type="ORF">SAMN05216258_112113</name>
</gene>
<dbReference type="InterPro" id="IPR051807">
    <property type="entry name" value="Sec-metab_biosynth-assoc"/>
</dbReference>
<dbReference type="Proteomes" id="UP000199377">
    <property type="component" value="Unassembled WGS sequence"/>
</dbReference>
<dbReference type="SUPFAM" id="SSF54909">
    <property type="entry name" value="Dimeric alpha+beta barrel"/>
    <property type="match status" value="1"/>
</dbReference>
<proteinExistence type="inferred from homology"/>
<evidence type="ECO:0000313" key="3">
    <source>
        <dbReference type="EMBL" id="SFJ03754.1"/>
    </source>
</evidence>
<protein>
    <recommendedName>
        <fullName evidence="2">YCII-related domain-containing protein</fullName>
    </recommendedName>
</protein>
<dbReference type="PANTHER" id="PTHR33606">
    <property type="entry name" value="PROTEIN YCII"/>
    <property type="match status" value="1"/>
</dbReference>
<accession>A0A1I3N323</accession>
<dbReference type="AlphaFoldDB" id="A0A1I3N323"/>
<dbReference type="RefSeq" id="WP_092864642.1">
    <property type="nucleotide sequence ID" value="NZ_FOQH01000012.1"/>
</dbReference>
<keyword evidence="4" id="KW-1185">Reference proteome</keyword>
<dbReference type="PANTHER" id="PTHR33606:SF3">
    <property type="entry name" value="PROTEIN YCII"/>
    <property type="match status" value="1"/>
</dbReference>
<feature type="domain" description="YCII-related" evidence="2">
    <location>
        <begin position="1"/>
        <end position="85"/>
    </location>
</feature>
<dbReference type="EMBL" id="FOQH01000012">
    <property type="protein sequence ID" value="SFJ03754.1"/>
    <property type="molecule type" value="Genomic_DNA"/>
</dbReference>
<evidence type="ECO:0000313" key="4">
    <source>
        <dbReference type="Proteomes" id="UP000199377"/>
    </source>
</evidence>
<reference evidence="3 4" key="1">
    <citation type="submission" date="2016-10" db="EMBL/GenBank/DDBJ databases">
        <authorList>
            <person name="de Groot N.N."/>
        </authorList>
    </citation>
    <scope>NUCLEOTIDE SEQUENCE [LARGE SCALE GENOMIC DNA]</scope>
    <source>
        <strain evidence="3 4">CGMCC 1.11030</strain>
    </source>
</reference>
<name>A0A1I3N323_9RHOB</name>
<organism evidence="3 4">
    <name type="scientific">Albimonas pacifica</name>
    <dbReference type="NCBI Taxonomy" id="1114924"/>
    <lineage>
        <taxon>Bacteria</taxon>
        <taxon>Pseudomonadati</taxon>
        <taxon>Pseudomonadota</taxon>
        <taxon>Alphaproteobacteria</taxon>
        <taxon>Rhodobacterales</taxon>
        <taxon>Paracoccaceae</taxon>
        <taxon>Albimonas</taxon>
    </lineage>
</organism>
<dbReference type="STRING" id="1114924.SAMN05216258_112113"/>
<dbReference type="Pfam" id="PF03795">
    <property type="entry name" value="YCII"/>
    <property type="match status" value="1"/>
</dbReference>
<evidence type="ECO:0000256" key="1">
    <source>
        <dbReference type="ARBA" id="ARBA00007689"/>
    </source>
</evidence>
<comment type="similarity">
    <text evidence="1">Belongs to the YciI family.</text>
</comment>